<dbReference type="SUPFAM" id="SSF50370">
    <property type="entry name" value="Ricin B-like lectins"/>
    <property type="match status" value="1"/>
</dbReference>
<accession>A0ABQ6UAH3</accession>
<dbReference type="Gene3D" id="2.80.10.50">
    <property type="match status" value="1"/>
</dbReference>
<feature type="domain" description="Ricin B lectin" evidence="3">
    <location>
        <begin position="134"/>
        <end position="198"/>
    </location>
</feature>
<evidence type="ECO:0000256" key="1">
    <source>
        <dbReference type="SAM" id="MobiDB-lite"/>
    </source>
</evidence>
<dbReference type="CDD" id="cd00161">
    <property type="entry name" value="beta-trefoil_Ricin-like"/>
    <property type="match status" value="1"/>
</dbReference>
<reference evidence="4 5" key="1">
    <citation type="submission" date="2019-09" db="EMBL/GenBank/DDBJ databases">
        <title>High taxonomic diversity of Micromonospora strains isolated from Medicago sativa nodules in different geographical locations.</title>
        <authorList>
            <person name="Martinez-Hidalgo P."/>
            <person name="Flores-Felix J.D."/>
            <person name="Velazquez E."/>
            <person name="Brau L."/>
            <person name="Trujillo M.E."/>
            <person name="Martinez-Molina E."/>
        </authorList>
    </citation>
    <scope>NUCLEOTIDE SEQUENCE [LARGE SCALE GENOMIC DNA]</scope>
    <source>
        <strain evidence="4 5">ALFB5</strain>
    </source>
</reference>
<feature type="signal peptide" evidence="2">
    <location>
        <begin position="1"/>
        <end position="37"/>
    </location>
</feature>
<protein>
    <submittedName>
        <fullName evidence="4">RICIN domain-containing protein</fullName>
    </submittedName>
</protein>
<name>A0ABQ6UAH3_9ACTN</name>
<comment type="caution">
    <text evidence="4">The sequence shown here is derived from an EMBL/GenBank/DDBJ whole genome shotgun (WGS) entry which is preliminary data.</text>
</comment>
<proteinExistence type="predicted"/>
<sequence length="619" mass="65331">MEGRLSSSRLRRYIVAAFLPLFVAAAGLTVIPSSASAATSAPLALGVGSTTDDRVAEISSTTTGARVRMSSYKVGVSGTSVDAQRWTLELVASAATSLTYRIRNQSSGLCLKKNGSNQVVIADCNTASDLNSLRWRVVTTEDPFGGWRLRNVSNSQCMQIVSGSGLDGALLQTAACANVSHQRWRIRKAPIDCTVRSREATMTDICATLTQPASAVIANWSDSQVGLAWVDPEAYILSHSVFRYLQVESLNQAGAPSGASIEFGSSGQRGPLPSDGVTYGAYWLEWGQGREFFHAIDPVQAPGSESPDGAVHTYLVERNPSGQWDLFYDFNYVGTSALQGGGYARFIRNGMSVRYLQHAAVNTSMQTRLQVSNASVWRRPSLGELGTGEPKACEAPPRYEDWSYDTVNLSPNCYTSSYATRSGANGSNSPQLDSFTVAKPGTVTTAAAGSRSVPSPGSRESASAEMNGVDQSKLAACLQTAPESCLREVPGLAACVAARQTCKGGDLHRIAPAPSRPLTISAAKDAVRRLTGQSPLRGGQRAVATRVNLLTDPGVARAVRSAGVALDDEIYIVTSGSTVPSLSPTSQKTYAGSTFVVRAATGRLVYACLGVGCPVALNG</sequence>
<feature type="region of interest" description="Disordered" evidence="1">
    <location>
        <begin position="445"/>
        <end position="464"/>
    </location>
</feature>
<evidence type="ECO:0000313" key="4">
    <source>
        <dbReference type="EMBL" id="KAB1107443.1"/>
    </source>
</evidence>
<feature type="chain" id="PRO_5045239272" evidence="2">
    <location>
        <begin position="38"/>
        <end position="619"/>
    </location>
</feature>
<evidence type="ECO:0000256" key="2">
    <source>
        <dbReference type="SAM" id="SignalP"/>
    </source>
</evidence>
<dbReference type="InterPro" id="IPR035992">
    <property type="entry name" value="Ricin_B-like_lectins"/>
</dbReference>
<evidence type="ECO:0000259" key="3">
    <source>
        <dbReference type="Pfam" id="PF14200"/>
    </source>
</evidence>
<dbReference type="Pfam" id="PF14200">
    <property type="entry name" value="RicinB_lectin_2"/>
    <property type="match status" value="1"/>
</dbReference>
<evidence type="ECO:0000313" key="5">
    <source>
        <dbReference type="Proteomes" id="UP000471364"/>
    </source>
</evidence>
<feature type="compositionally biased region" description="Polar residues" evidence="1">
    <location>
        <begin position="445"/>
        <end position="461"/>
    </location>
</feature>
<dbReference type="EMBL" id="WAAR01000159">
    <property type="protein sequence ID" value="KAB1107443.1"/>
    <property type="molecule type" value="Genomic_DNA"/>
</dbReference>
<gene>
    <name evidence="4" type="ORF">F6X54_26750</name>
</gene>
<dbReference type="PROSITE" id="PS50231">
    <property type="entry name" value="RICIN_B_LECTIN"/>
    <property type="match status" value="1"/>
</dbReference>
<keyword evidence="2" id="KW-0732">Signal</keyword>
<keyword evidence="5" id="KW-1185">Reference proteome</keyword>
<dbReference type="Proteomes" id="UP000471364">
    <property type="component" value="Unassembled WGS sequence"/>
</dbReference>
<organism evidence="4 5">
    <name type="scientific">Micromonospora aurantiaca</name>
    <name type="common">nom. illeg.</name>
    <dbReference type="NCBI Taxonomy" id="47850"/>
    <lineage>
        <taxon>Bacteria</taxon>
        <taxon>Bacillati</taxon>
        <taxon>Actinomycetota</taxon>
        <taxon>Actinomycetes</taxon>
        <taxon>Micromonosporales</taxon>
        <taxon>Micromonosporaceae</taxon>
        <taxon>Micromonospora</taxon>
    </lineage>
</organism>
<dbReference type="InterPro" id="IPR000772">
    <property type="entry name" value="Ricin_B_lectin"/>
</dbReference>